<dbReference type="KEGG" id="pte:PTT_14493"/>
<evidence type="ECO:0000313" key="2">
    <source>
        <dbReference type="EMBL" id="EFQ89316.1"/>
    </source>
</evidence>
<feature type="region of interest" description="Disordered" evidence="1">
    <location>
        <begin position="178"/>
        <end position="213"/>
    </location>
</feature>
<dbReference type="EMBL" id="GL535833">
    <property type="protein sequence ID" value="EFQ89316.1"/>
    <property type="molecule type" value="Genomic_DNA"/>
</dbReference>
<organism evidence="3">
    <name type="scientific">Pyrenophora teres f. teres (strain 0-1)</name>
    <name type="common">Barley net blotch fungus</name>
    <name type="synonym">Drechslera teres f. teres</name>
    <dbReference type="NCBI Taxonomy" id="861557"/>
    <lineage>
        <taxon>Eukaryota</taxon>
        <taxon>Fungi</taxon>
        <taxon>Dikarya</taxon>
        <taxon>Ascomycota</taxon>
        <taxon>Pezizomycotina</taxon>
        <taxon>Dothideomycetes</taxon>
        <taxon>Pleosporomycetidae</taxon>
        <taxon>Pleosporales</taxon>
        <taxon>Pleosporineae</taxon>
        <taxon>Pleosporaceae</taxon>
        <taxon>Pyrenophora</taxon>
    </lineage>
</organism>
<accession>E3RYB0</accession>
<protein>
    <submittedName>
        <fullName evidence="2">Uncharacterized protein</fullName>
    </submittedName>
</protein>
<name>E3RYB0_PYRTT</name>
<dbReference type="Proteomes" id="UP000001067">
    <property type="component" value="Unassembled WGS sequence"/>
</dbReference>
<evidence type="ECO:0000256" key="1">
    <source>
        <dbReference type="SAM" id="MobiDB-lite"/>
    </source>
</evidence>
<gene>
    <name evidence="2" type="ORF">PTT_14493</name>
</gene>
<proteinExistence type="predicted"/>
<sequence>MTLKVIISLHGSDAAPGLQHIIIITDGILTFAQLQRHVRIFYERTFPTDVWDMRLRCKTDDVGADGLPPLLRANDWHREAWEVYTRDGEVHVVISFMPKPGTELMGILEAVRGMEYGELARGMRGGAEMKEVEWPGEERQPLNHAGENEYIPPILSESTSGEESADGWMSLALVEKDSQAQNRARHDTEAPSIAEVSSDVSSTPPPAPEISTPTPLQPYPTLPSNLTPQTFCATLRANLYSDVPHTHKFHVPNRNWSTFTPWWKNGVAKALMIEGEYGVDAQRPCACCVKRGRKCRVWHPEIKEEEEWWKGNCVKGGRMGCRSVGGACSWCQAKPVAGMGRCEAE</sequence>
<dbReference type="HOGENOM" id="CLU_804461_0_0_1"/>
<keyword evidence="3" id="KW-1185">Reference proteome</keyword>
<reference evidence="2 3" key="1">
    <citation type="journal article" date="2010" name="Genome Biol.">
        <title>A first genome assembly of the barley fungal pathogen Pyrenophora teres f. teres.</title>
        <authorList>
            <person name="Ellwood S.R."/>
            <person name="Liu Z."/>
            <person name="Syme R.A."/>
            <person name="Lai Z."/>
            <person name="Hane J.K."/>
            <person name="Keiper F."/>
            <person name="Moffat C.S."/>
            <person name="Oliver R.P."/>
            <person name="Friesen T.L."/>
        </authorList>
    </citation>
    <scope>NUCLEOTIDE SEQUENCE [LARGE SCALE GENOMIC DNA]</scope>
    <source>
        <strain evidence="2 3">0-1</strain>
    </source>
</reference>
<dbReference type="OrthoDB" id="3733663at2759"/>
<evidence type="ECO:0000313" key="3">
    <source>
        <dbReference type="Proteomes" id="UP000001067"/>
    </source>
</evidence>
<dbReference type="AlphaFoldDB" id="E3RYB0"/>
<feature type="compositionally biased region" description="Basic and acidic residues" evidence="1">
    <location>
        <begin position="178"/>
        <end position="189"/>
    </location>
</feature>